<feature type="active site" description="Acyl-thioester intermediate" evidence="11">
    <location>
        <position position="90"/>
    </location>
</feature>
<evidence type="ECO:0000256" key="10">
    <source>
        <dbReference type="ARBA" id="ARBA00048527"/>
    </source>
</evidence>
<keyword evidence="7" id="KW-0058">Aromatic hydrocarbons catabolism</keyword>
<dbReference type="Gene3D" id="3.40.47.10">
    <property type="match status" value="1"/>
</dbReference>
<dbReference type="Proteomes" id="UP000293433">
    <property type="component" value="Unassembled WGS sequence"/>
</dbReference>
<keyword evidence="8 12" id="KW-0012">Acyltransferase</keyword>
<dbReference type="PANTHER" id="PTHR18919:SF107">
    <property type="entry name" value="ACETYL-COA ACETYLTRANSFERASE, CYTOSOLIC"/>
    <property type="match status" value="1"/>
</dbReference>
<dbReference type="NCBIfam" id="TIGR01930">
    <property type="entry name" value="AcCoA-C-Actrans"/>
    <property type="match status" value="1"/>
</dbReference>
<dbReference type="Pfam" id="PF02803">
    <property type="entry name" value="Thiolase_C"/>
    <property type="match status" value="1"/>
</dbReference>
<dbReference type="EMBL" id="SGWV01000015">
    <property type="protein sequence ID" value="RZS46662.1"/>
    <property type="molecule type" value="Genomic_DNA"/>
</dbReference>
<keyword evidence="16" id="KW-1185">Reference proteome</keyword>
<evidence type="ECO:0000313" key="15">
    <source>
        <dbReference type="EMBL" id="RZS46662.1"/>
    </source>
</evidence>
<dbReference type="InterPro" id="IPR020610">
    <property type="entry name" value="Thiolase_AS"/>
</dbReference>
<reference evidence="15 16" key="1">
    <citation type="submission" date="2019-02" db="EMBL/GenBank/DDBJ databases">
        <title>Genomic Encyclopedia of Type Strains, Phase IV (KMG-IV): sequencing the most valuable type-strain genomes for metagenomic binning, comparative biology and taxonomic classification.</title>
        <authorList>
            <person name="Goeker M."/>
        </authorList>
    </citation>
    <scope>NUCLEOTIDE SEQUENCE [LARGE SCALE GENOMIC DNA]</scope>
    <source>
        <strain evidence="15 16">DSM 10617</strain>
    </source>
</reference>
<evidence type="ECO:0000259" key="13">
    <source>
        <dbReference type="Pfam" id="PF00108"/>
    </source>
</evidence>
<evidence type="ECO:0000313" key="16">
    <source>
        <dbReference type="Proteomes" id="UP000293433"/>
    </source>
</evidence>
<comment type="function">
    <text evidence="1">Catalyzes thiolytic cleavage of beta-ketoadipyl-CoA to succinyl-CoA and acetyl-CoA.</text>
</comment>
<dbReference type="PANTHER" id="PTHR18919">
    <property type="entry name" value="ACETYL-COA C-ACYLTRANSFERASE"/>
    <property type="match status" value="1"/>
</dbReference>
<dbReference type="InterPro" id="IPR020613">
    <property type="entry name" value="Thiolase_CS"/>
</dbReference>
<dbReference type="NCBIfam" id="TIGR02430">
    <property type="entry name" value="pcaF"/>
    <property type="match status" value="1"/>
</dbReference>
<feature type="active site" description="Proton acceptor" evidence="11">
    <location>
        <position position="356"/>
    </location>
</feature>
<dbReference type="FunFam" id="3.40.47.10:FF:000010">
    <property type="entry name" value="Acetyl-CoA acetyltransferase (Thiolase)"/>
    <property type="match status" value="1"/>
</dbReference>
<proteinExistence type="inferred from homology"/>
<dbReference type="GO" id="GO:0033812">
    <property type="term" value="F:3-oxoadipyl-CoA thiolase activity"/>
    <property type="evidence" value="ECO:0007669"/>
    <property type="project" value="UniProtKB-EC"/>
</dbReference>
<dbReference type="AlphaFoldDB" id="A0A4Q7LBT3"/>
<protein>
    <recommendedName>
        <fullName evidence="5">Beta-ketoadipyl-CoA thiolase</fullName>
        <ecNumber evidence="4">2.3.1.174</ecNumber>
    </recommendedName>
    <alternativeName>
        <fullName evidence="9">3-oxoadipyl-CoA thiolase</fullName>
    </alternativeName>
</protein>
<evidence type="ECO:0000256" key="7">
    <source>
        <dbReference type="ARBA" id="ARBA00022797"/>
    </source>
</evidence>
<evidence type="ECO:0000256" key="11">
    <source>
        <dbReference type="PIRSR" id="PIRSR000429-1"/>
    </source>
</evidence>
<evidence type="ECO:0000256" key="2">
    <source>
        <dbReference type="ARBA" id="ARBA00005071"/>
    </source>
</evidence>
<comment type="similarity">
    <text evidence="3 12">Belongs to the thiolase-like superfamily. Thiolase family.</text>
</comment>
<organism evidence="15 16">
    <name type="scientific">Sphaerotilus mobilis</name>
    <dbReference type="NCBI Taxonomy" id="47994"/>
    <lineage>
        <taxon>Bacteria</taxon>
        <taxon>Pseudomonadati</taxon>
        <taxon>Pseudomonadota</taxon>
        <taxon>Betaproteobacteria</taxon>
        <taxon>Burkholderiales</taxon>
        <taxon>Sphaerotilaceae</taxon>
        <taxon>Sphaerotilus</taxon>
    </lineage>
</organism>
<dbReference type="EC" id="2.3.1.174" evidence="4"/>
<evidence type="ECO:0000256" key="1">
    <source>
        <dbReference type="ARBA" id="ARBA00003720"/>
    </source>
</evidence>
<dbReference type="CDD" id="cd00751">
    <property type="entry name" value="thiolase"/>
    <property type="match status" value="1"/>
</dbReference>
<feature type="active site" description="Proton acceptor" evidence="11">
    <location>
        <position position="386"/>
    </location>
</feature>
<dbReference type="PROSITE" id="PS00098">
    <property type="entry name" value="THIOLASE_1"/>
    <property type="match status" value="1"/>
</dbReference>
<comment type="caution">
    <text evidence="15">The sequence shown here is derived from an EMBL/GenBank/DDBJ whole genome shotgun (WGS) entry which is preliminary data.</text>
</comment>
<sequence>MTHAYICDAIRTPFGRYGGALSIVRADDLGAIPIKALMDRNPQVDWAAVVDVLYGCANQAGEDNRNVARMSALLAGLPMEVPGATINRLCGSGMDAIGSAARAIKSGEAGLMIAGGVESMSRAPFVMPKAESAFSRANAVYDTTIGWRFVNKLMKAQYGVDSMPETAENVATDFGIEREAQDRMALASQQKAVAAQKAGVFDAEICPVTISQKKGDAVIVSKDEHPRETSLEALAKLKGVVRPDGTVTAGNASGVNDGACALLLADEANVARYGLTPRARVVGMGTAGLAPRIMGYGPAPATLKVLAQTGLKLDQMDVIELNEAFAAQGLAVLRGLGLADDDARVNPNGGAIALGHPLGASGARLVTTAVNQLHRTGGRYALCTMCIGVGQGIAVIVERV</sequence>
<evidence type="ECO:0000256" key="3">
    <source>
        <dbReference type="ARBA" id="ARBA00010982"/>
    </source>
</evidence>
<dbReference type="PROSITE" id="PS00737">
    <property type="entry name" value="THIOLASE_2"/>
    <property type="match status" value="1"/>
</dbReference>
<evidence type="ECO:0000256" key="6">
    <source>
        <dbReference type="ARBA" id="ARBA00022679"/>
    </source>
</evidence>
<accession>A0A4Q7LBT3</accession>
<dbReference type="RefSeq" id="WP_130483894.1">
    <property type="nucleotide sequence ID" value="NZ_SGWV01000015.1"/>
</dbReference>
<dbReference type="SUPFAM" id="SSF53901">
    <property type="entry name" value="Thiolase-like"/>
    <property type="match status" value="2"/>
</dbReference>
<evidence type="ECO:0000256" key="12">
    <source>
        <dbReference type="RuleBase" id="RU003557"/>
    </source>
</evidence>
<dbReference type="NCBIfam" id="NF006551">
    <property type="entry name" value="PRK09050.1"/>
    <property type="match status" value="1"/>
</dbReference>
<feature type="domain" description="Thiolase C-terminal" evidence="14">
    <location>
        <begin position="276"/>
        <end position="399"/>
    </location>
</feature>
<dbReference type="InterPro" id="IPR020616">
    <property type="entry name" value="Thiolase_N"/>
</dbReference>
<evidence type="ECO:0000256" key="5">
    <source>
        <dbReference type="ARBA" id="ARBA00016181"/>
    </source>
</evidence>
<keyword evidence="6 12" id="KW-0808">Transferase</keyword>
<evidence type="ECO:0000259" key="14">
    <source>
        <dbReference type="Pfam" id="PF02803"/>
    </source>
</evidence>
<dbReference type="PIRSF" id="PIRSF000429">
    <property type="entry name" value="Ac-CoA_Ac_transf"/>
    <property type="match status" value="1"/>
</dbReference>
<dbReference type="PROSITE" id="PS00099">
    <property type="entry name" value="THIOLASE_3"/>
    <property type="match status" value="1"/>
</dbReference>
<comment type="catalytic activity">
    <reaction evidence="10">
        <text>succinyl-CoA + acetyl-CoA = 3-oxoadipyl-CoA + CoA</text>
        <dbReference type="Rhea" id="RHEA:19481"/>
        <dbReference type="ChEBI" id="CHEBI:57287"/>
        <dbReference type="ChEBI" id="CHEBI:57288"/>
        <dbReference type="ChEBI" id="CHEBI:57292"/>
        <dbReference type="ChEBI" id="CHEBI:57348"/>
        <dbReference type="EC" id="2.3.1.174"/>
    </reaction>
</comment>
<dbReference type="InterPro" id="IPR016039">
    <property type="entry name" value="Thiolase-like"/>
</dbReference>
<dbReference type="GO" id="GO:0019619">
    <property type="term" value="P:3,4-dihydroxybenzoate catabolic process"/>
    <property type="evidence" value="ECO:0007669"/>
    <property type="project" value="InterPro"/>
</dbReference>
<dbReference type="InterPro" id="IPR020615">
    <property type="entry name" value="Thiolase_acyl_enz_int_AS"/>
</dbReference>
<feature type="domain" description="Thiolase N-terminal" evidence="13">
    <location>
        <begin position="5"/>
        <end position="267"/>
    </location>
</feature>
<gene>
    <name evidence="15" type="ORF">EV685_4081</name>
</gene>
<dbReference type="InterPro" id="IPR012793">
    <property type="entry name" value="PcaF"/>
</dbReference>
<dbReference type="InterPro" id="IPR020617">
    <property type="entry name" value="Thiolase_C"/>
</dbReference>
<comment type="pathway">
    <text evidence="2">Aromatic compound metabolism; beta-ketoadipate pathway; acetyl-CoA and succinyl-CoA from 3-oxoadipate: step 2/2.</text>
</comment>
<evidence type="ECO:0000256" key="9">
    <source>
        <dbReference type="ARBA" id="ARBA00041222"/>
    </source>
</evidence>
<evidence type="ECO:0000256" key="8">
    <source>
        <dbReference type="ARBA" id="ARBA00023315"/>
    </source>
</evidence>
<dbReference type="Pfam" id="PF00108">
    <property type="entry name" value="Thiolase_N"/>
    <property type="match status" value="1"/>
</dbReference>
<evidence type="ECO:0000256" key="4">
    <source>
        <dbReference type="ARBA" id="ARBA00012233"/>
    </source>
</evidence>
<dbReference type="OrthoDB" id="8558405at2"/>
<dbReference type="InterPro" id="IPR002155">
    <property type="entry name" value="Thiolase"/>
</dbReference>
<name>A0A4Q7LBT3_9BURK</name>